<feature type="signal peptide" evidence="3">
    <location>
        <begin position="1"/>
        <end position="19"/>
    </location>
</feature>
<feature type="transmembrane region" description="Helical" evidence="2">
    <location>
        <begin position="1289"/>
        <end position="1316"/>
    </location>
</feature>
<dbReference type="Proteomes" id="UP000604046">
    <property type="component" value="Unassembled WGS sequence"/>
</dbReference>
<feature type="compositionally biased region" description="Basic and acidic residues" evidence="1">
    <location>
        <begin position="1751"/>
        <end position="1762"/>
    </location>
</feature>
<dbReference type="PANTHER" id="PTHR19862">
    <property type="entry name" value="WD REPEAT-CONTAINING PROTEIN 48"/>
    <property type="match status" value="1"/>
</dbReference>
<evidence type="ECO:0000313" key="5">
    <source>
        <dbReference type="Proteomes" id="UP000604046"/>
    </source>
</evidence>
<feature type="transmembrane region" description="Helical" evidence="2">
    <location>
        <begin position="3013"/>
        <end position="3033"/>
    </location>
</feature>
<feature type="transmembrane region" description="Helical" evidence="2">
    <location>
        <begin position="2983"/>
        <end position="3007"/>
    </location>
</feature>
<feature type="transmembrane region" description="Helical" evidence="2">
    <location>
        <begin position="2867"/>
        <end position="2894"/>
    </location>
</feature>
<proteinExistence type="predicted"/>
<dbReference type="GO" id="GO:0000724">
    <property type="term" value="P:double-strand break repair via homologous recombination"/>
    <property type="evidence" value="ECO:0007669"/>
    <property type="project" value="TreeGrafter"/>
</dbReference>
<dbReference type="GO" id="GO:0043130">
    <property type="term" value="F:ubiquitin binding"/>
    <property type="evidence" value="ECO:0007669"/>
    <property type="project" value="TreeGrafter"/>
</dbReference>
<protein>
    <submittedName>
        <fullName evidence="4">Pmp6 protein</fullName>
    </submittedName>
</protein>
<comment type="caution">
    <text evidence="4">The sequence shown here is derived from an EMBL/GenBank/DDBJ whole genome shotgun (WGS) entry which is preliminary data.</text>
</comment>
<feature type="chain" id="PRO_5032475892" evidence="3">
    <location>
        <begin position="20"/>
        <end position="3332"/>
    </location>
</feature>
<dbReference type="OrthoDB" id="10646517at2759"/>
<evidence type="ECO:0000256" key="1">
    <source>
        <dbReference type="SAM" id="MobiDB-lite"/>
    </source>
</evidence>
<feature type="transmembrane region" description="Helical" evidence="2">
    <location>
        <begin position="1435"/>
        <end position="1455"/>
    </location>
</feature>
<organism evidence="4 5">
    <name type="scientific">Symbiodinium natans</name>
    <dbReference type="NCBI Taxonomy" id="878477"/>
    <lineage>
        <taxon>Eukaryota</taxon>
        <taxon>Sar</taxon>
        <taxon>Alveolata</taxon>
        <taxon>Dinophyceae</taxon>
        <taxon>Suessiales</taxon>
        <taxon>Symbiodiniaceae</taxon>
        <taxon>Symbiodinium</taxon>
    </lineage>
</organism>
<evidence type="ECO:0000313" key="4">
    <source>
        <dbReference type="EMBL" id="CAE7334084.1"/>
    </source>
</evidence>
<feature type="transmembrane region" description="Helical" evidence="2">
    <location>
        <begin position="1405"/>
        <end position="1429"/>
    </location>
</feature>
<evidence type="ECO:0000256" key="3">
    <source>
        <dbReference type="SAM" id="SignalP"/>
    </source>
</evidence>
<keyword evidence="3" id="KW-0732">Signal</keyword>
<keyword evidence="5" id="KW-1185">Reference proteome</keyword>
<accession>A0A812P561</accession>
<feature type="region of interest" description="Disordered" evidence="1">
    <location>
        <begin position="1743"/>
        <end position="1768"/>
    </location>
</feature>
<sequence>MYGAWVVLALALPAASAGGAPPKLRKARQACVDVSAEQLRAWCDGQPIPSGCFRLEPTQMSAALTGDCQLQGPVKPASERRHLRFDQGASPTLPPSHQGAELQGSGTLAGGDFVLSGWLHFVSLRLDLQSLTLNNAQVVMSHSQSAGKVELGGAFVANGTVTLRNSSLMVEGTRAEAAGAFYVADSLRILQGSTLSVSKSVAEKGSVGGFWADGDVTVDRSSLRLQDTQATEHCGGFYARKLTLQGATLSISESAAQNGTGGGFWVVDDIVVDDSSLSFQHTRAAGAGGFFAEGGLQMRQSSLRIFDSRAESANGGGFILSKDAWIQDSFLSIEDVAARTGGAFGVMGNLALQASNLTVQTAQAADERGGFFVSGEMSLLASDVQIIDSTAASACGGFSTAGPLTLDGSTVRLLRVRAGGAVGGFTSGGLVLRRSQLTIQHAQAVQIYGGLVSKGSILVSDGSLLQVFDASVLGNGSFAAGISANNWVRIDSGSTVHLERVTAACAAGLLTLGQNVTVAGQSTLRISDALAFGERGTTVTGKGAGVYTMNGNLHIVDNSSVRIQNARSLDFGAGLFVREMSLANGSELHLRNTSAADAAGGFWADEAVNVSNRSRISISHVASGENAGGFYCASLRVVEQSTVEIAEARAAGQGGGIASLTAQVSGGSVIRVSGARAGSAGGGIFVKESLAVMGSEINIANSSASDGGGLKVGSVELLDRSLLRIAGANASGWGGGFASGPLHVQNSQIHIRHSTADFVGGGFSAEGVWITKGTLLQISDCAAAQDGGGFYAETVHVIENSTVQIDETFAGHAGGGFTASGNVEVHGASLQLSGTRTGGDGGGFNAQRGLQVSGAAQLSITRATADAIGGGFVAGDLLVDASEIVVEHALAGISGGGFSVQGNFWASAVSVKMTNCTAGIDGGGFRARGEVRLRNASDISIAEVRAAGNGGALWVRGGVEVSDSSVYVAGNAGRDGGGLFSHADVRIRRSGVRATGSCAGRGCGFFAGSLLAEDAELNVSWPEEAEAAEALAEGRGGFLRGPLRLERSALHLQRLPGGASALRAQCLAISAESLLSLEASTDVGVSLHNTDCALTCASTLQATGGNVTGTGVSSALLWADACANETIEISGFHLQTHAAAVARTSSHVVLRDTTVDFLGSLDGEVPILLSPSFDAEQLRATCSRCPTGLTFGVSEEGLHALSRPGLRCGEAATLVRGSTERCACEAHQVHDAHFGDNVHVSQTRSYCMDCPRHHEDLQGEECRKCPLLKAWSGGAGQPCRFWPDAGATLALALAAAAFVLLGLAAFEILWAPLAVVDAQMLEGKGFVITVQGPICRLPKFLAVYVNRNVTYRIQDTGLPWLDDAKLGAVGLHSLGRGRLQLPPQLQPPFACATSRGFLRAAGYGWLLLQLGLLLFALIMLPTTLAVAAAYENEDLHVLVTAGCFASPLALLAAVLHHPAAWLLRRQRTPLQDACLEYLKSLRCLKALPKIEPSESGAVERDHPKNQGLALSIVLEFWEHFERFILQRNMHYVVGNVVIPLTARSQTSFVALWGGRAVDFFVSHSWGTSFQHFVQCLRHHASSASSALSALSAPDAAYWICSFANNQWDVAADLGDHIMDSAFARVLQSGVRGVVMVLDQQVQPLTRVWCLFELFLSSSLSLNMVFGTNLGVLGDEQCDSVGIALEIGNRIETVKVEHCQASSDLDKQRIFAHIRRQLGSLERMDEKIRAMIKEMLKENLLHATTSTARATNRRDEMKTDSPWKQKQKHATEAVQVMARPYRVHADLRSLAVGSCFAGALRGLRTRWGRAAGSLVPGTHAAAQAGAGAAWQLPVAGPLQQPAELRGNGTMFGGDVVLGGQLRLVSLRLELMSLVLEDAQVVMSHNHTNQVMGDEVERGGAFAANGTVSGARAREGGGFYAGNLCPGRERLLQRGVKGVRTNCFAGYNKDAFQVCHSQLVSTQIDTGFCEGKCIQERKVTQIGITGSCPLAVMLQCFKGASQDTSGWFDAVHQPLYCSGGGFLTSMLSSGVINMDWAFLIWDLRVAHFWTFAEIAERTALEQVFASCSHLMVAIVDCCRQDNSSMRIEDTEAGGFGGGGFFTGGVVRLRAASLEIQRSRATGRDGGHFVGGGFLAAALDLMRSSLSIRDASAQSGGAFTLISSLVTSHARITESTVVIERCAATRSGGAFTTMPPPTSDVGHGEVLISDSNMRISHVTAKVSGGGFEVGSLSLRRSEVRLEHASARDAGGIFSWKSMLISNQSRVALFNTTATGDWGGIKAQETLELTGGSKVLIEQSEAAGNGGGASVQLRTRIAEGSAMVFLGCAAGSGGGFHASEAVVVEGESRLEFKDCRARTGNGGGLKAGTASLSVMGNSTVSFDRCRAHRRGGGGWVAQNVLATGGSSILVSGTASGASGGGLQVQGSLLLEEQSTVSIENSSAGDGGGGFYAWRVKMHGKSSMSVSRSTTQASSGGAFAVDLSIDISGHSKMNVVDAVAQESGGCIATTGGIIISHGSTLTCSNCTARTMDGGALWAKEDIEVSDSSVYVAGNAGRDGGGFFSHADVRIRRSGVRATGSCAGRGCGFFAGSLLAEDAELNVSWPEEAEAAEALAEGRGGFLRGPLRLERSELHLQRLPGGASALRAQCLAISAESLLSLEASTDVGVSLHNTDCALTCASTLQATGGNVTGTGVSSALLSADACANETIEISGFHLQTHAAAVARTSSHVVLRDTTVDFLGSLDGEVPILLSPSFDAEQLRATCSRCPTGLTFSVSEQGLHALSRPGLRCGEAATLVRGSTERCACEAHQVHDAHFGDNVHVSQTRSYCMDCPRHHEDLQGEECRKCPLLKAWSGGAGQPCRFWPDAGATLALALAAAAFVLLGLAAFEILWAPLAVVDAQTLEGKGFVITVQGPICRLPKFLAVYVNRNVTYRIQDTGLPWLDDAKLGAVGLHSLGRGRLQLPPQLQPPFACATSRGFLRAAGYGWLLLQLGLLLFALIMLPTTLAVAAAYENEDLHVLVTAGCFASPLALLAAVLHHPAAWLLRRQRTPLQDACLEYLKSLRCLKALPKIEPSESGAVERDHPKNQGLALSIVLEFWEHFERFILQRNMHYVVGNVVIPLTARSQTSFVALWGGRAVDFFVSHSWGTSFQHFVQCLRHHASSASSALSALSAPDAAYWICSFANNQWDVAADLGDHIMDSAFARVLQSGVRGVVMVLDQQVQPLTRGVWCLFEFLLSSQLNLTLAFGTDLGILGERGTSPDITLQIGRKLESLQVANCHTSSEEDKRKILDFIRAELGSTESMDKQIRRRMSRILRETVQNLASDTQSLMLRLS</sequence>
<dbReference type="InterPro" id="IPR051246">
    <property type="entry name" value="WDR48"/>
</dbReference>
<keyword evidence="2" id="KW-1133">Transmembrane helix</keyword>
<dbReference type="PANTHER" id="PTHR19862:SF14">
    <property type="entry name" value="WD REPEAT-CONTAINING PROTEIN 48"/>
    <property type="match status" value="1"/>
</dbReference>
<keyword evidence="2" id="KW-0472">Membrane</keyword>
<evidence type="ECO:0000256" key="2">
    <source>
        <dbReference type="SAM" id="Phobius"/>
    </source>
</evidence>
<reference evidence="4" key="1">
    <citation type="submission" date="2021-02" db="EMBL/GenBank/DDBJ databases">
        <authorList>
            <person name="Dougan E. K."/>
            <person name="Rhodes N."/>
            <person name="Thang M."/>
            <person name="Chan C."/>
        </authorList>
    </citation>
    <scope>NUCLEOTIDE SEQUENCE</scope>
</reference>
<dbReference type="EMBL" id="CAJNDS010002112">
    <property type="protein sequence ID" value="CAE7334084.1"/>
    <property type="molecule type" value="Genomic_DNA"/>
</dbReference>
<gene>
    <name evidence="4" type="primary">pmp6</name>
    <name evidence="4" type="ORF">SNAT2548_LOCUS17476</name>
</gene>
<name>A0A812P561_9DINO</name>
<keyword evidence="2" id="KW-0812">Transmembrane</keyword>